<dbReference type="AlphaFoldDB" id="A0A2N5V5F7"/>
<evidence type="ECO:0000313" key="2">
    <source>
        <dbReference type="EMBL" id="PLW17004.1"/>
    </source>
</evidence>
<evidence type="ECO:0000313" key="6">
    <source>
        <dbReference type="Proteomes" id="UP000235388"/>
    </source>
</evidence>
<gene>
    <name evidence="5" type="ORF">PCANC_05795</name>
    <name evidence="2" type="ORF">PCANC_11376</name>
    <name evidence="4" type="ORF">PCASD_04022</name>
    <name evidence="3" type="ORF">PCASD_12221</name>
</gene>
<comment type="caution">
    <text evidence="4">The sequence shown here is derived from an EMBL/GenBank/DDBJ whole genome shotgun (WGS) entry which is preliminary data.</text>
</comment>
<dbReference type="Proteomes" id="UP000235392">
    <property type="component" value="Unassembled WGS sequence"/>
</dbReference>
<feature type="compositionally biased region" description="Polar residues" evidence="1">
    <location>
        <begin position="23"/>
        <end position="36"/>
    </location>
</feature>
<proteinExistence type="predicted"/>
<dbReference type="EMBL" id="PGCJ01000068">
    <property type="protein sequence ID" value="PLW53075.1"/>
    <property type="molecule type" value="Genomic_DNA"/>
</dbReference>
<dbReference type="EMBL" id="PGCI01000050">
    <property type="protein sequence ID" value="PLW45225.1"/>
    <property type="molecule type" value="Genomic_DNA"/>
</dbReference>
<dbReference type="Proteomes" id="UP000235388">
    <property type="component" value="Unassembled WGS sequence"/>
</dbReference>
<evidence type="ECO:0000256" key="1">
    <source>
        <dbReference type="SAM" id="MobiDB-lite"/>
    </source>
</evidence>
<feature type="region of interest" description="Disordered" evidence="1">
    <location>
        <begin position="23"/>
        <end position="42"/>
    </location>
</feature>
<evidence type="ECO:0000313" key="5">
    <source>
        <dbReference type="EMBL" id="PLW53075.1"/>
    </source>
</evidence>
<evidence type="ECO:0000313" key="3">
    <source>
        <dbReference type="EMBL" id="PLW22618.1"/>
    </source>
</evidence>
<sequence>MLNAHIGIREPCRAPLRVFRSRTCPQNSNQPASPMSTGPPIAIPRRDLAGLGMATVHTPQLKVLQSLNLVQLPTPAHSLETGP</sequence>
<protein>
    <submittedName>
        <fullName evidence="4">Uncharacterized protein</fullName>
    </submittedName>
</protein>
<evidence type="ECO:0000313" key="4">
    <source>
        <dbReference type="EMBL" id="PLW45225.1"/>
    </source>
</evidence>
<keyword evidence="6" id="KW-1185">Reference proteome</keyword>
<accession>A0A2N5V5F7</accession>
<evidence type="ECO:0000313" key="7">
    <source>
        <dbReference type="Proteomes" id="UP000235392"/>
    </source>
</evidence>
<reference evidence="6 7" key="1">
    <citation type="submission" date="2017-11" db="EMBL/GenBank/DDBJ databases">
        <title>De novo assembly and phasing of dikaryotic genomes from two isolates of Puccinia coronata f. sp. avenae, the causal agent of oat crown rust.</title>
        <authorList>
            <person name="Miller M.E."/>
            <person name="Zhang Y."/>
            <person name="Omidvar V."/>
            <person name="Sperschneider J."/>
            <person name="Schwessinger B."/>
            <person name="Raley C."/>
            <person name="Palmer J.M."/>
            <person name="Garnica D."/>
            <person name="Upadhyaya N."/>
            <person name="Rathjen J."/>
            <person name="Taylor J.M."/>
            <person name="Park R.F."/>
            <person name="Dodds P.N."/>
            <person name="Hirsch C.D."/>
            <person name="Kianian S.F."/>
            <person name="Figueroa M."/>
        </authorList>
    </citation>
    <scope>NUCLEOTIDE SEQUENCE [LARGE SCALE GENOMIC DNA]</scope>
    <source>
        <strain evidence="2">12NC29</strain>
        <strain evidence="4">12SD80</strain>
    </source>
</reference>
<dbReference type="EMBL" id="PGCI01000658">
    <property type="protein sequence ID" value="PLW22618.1"/>
    <property type="molecule type" value="Genomic_DNA"/>
</dbReference>
<organism evidence="4 7">
    <name type="scientific">Puccinia coronata f. sp. avenae</name>
    <dbReference type="NCBI Taxonomy" id="200324"/>
    <lineage>
        <taxon>Eukaryota</taxon>
        <taxon>Fungi</taxon>
        <taxon>Dikarya</taxon>
        <taxon>Basidiomycota</taxon>
        <taxon>Pucciniomycotina</taxon>
        <taxon>Pucciniomycetes</taxon>
        <taxon>Pucciniales</taxon>
        <taxon>Pucciniaceae</taxon>
        <taxon>Puccinia</taxon>
    </lineage>
</organism>
<dbReference type="EMBL" id="PGCJ01000858">
    <property type="protein sequence ID" value="PLW17004.1"/>
    <property type="molecule type" value="Genomic_DNA"/>
</dbReference>
<name>A0A2N5V5F7_9BASI</name>